<evidence type="ECO:0000313" key="2">
    <source>
        <dbReference type="EMBL" id="MBD8024924.1"/>
    </source>
</evidence>
<dbReference type="SUPFAM" id="SSF53067">
    <property type="entry name" value="Actin-like ATPase domain"/>
    <property type="match status" value="1"/>
</dbReference>
<dbReference type="Pfam" id="PF00480">
    <property type="entry name" value="ROK"/>
    <property type="match status" value="1"/>
</dbReference>
<dbReference type="InterPro" id="IPR043129">
    <property type="entry name" value="ATPase_NBD"/>
</dbReference>
<dbReference type="RefSeq" id="WP_191767261.1">
    <property type="nucleotide sequence ID" value="NZ_JACSPM010000007.1"/>
</dbReference>
<name>A0ABR8X6L4_9MICO</name>
<evidence type="ECO:0000313" key="3">
    <source>
        <dbReference type="Proteomes" id="UP000602532"/>
    </source>
</evidence>
<comment type="caution">
    <text evidence="2">The sequence shown here is derived from an EMBL/GenBank/DDBJ whole genome shotgun (WGS) entry which is preliminary data.</text>
</comment>
<dbReference type="InterPro" id="IPR000600">
    <property type="entry name" value="ROK"/>
</dbReference>
<proteinExistence type="inferred from homology"/>
<evidence type="ECO:0000256" key="1">
    <source>
        <dbReference type="ARBA" id="ARBA00006479"/>
    </source>
</evidence>
<reference evidence="2 3" key="1">
    <citation type="submission" date="2020-08" db="EMBL/GenBank/DDBJ databases">
        <title>A Genomic Blueprint of the Chicken Gut Microbiome.</title>
        <authorList>
            <person name="Gilroy R."/>
            <person name="Ravi A."/>
            <person name="Getino M."/>
            <person name="Pursley I."/>
            <person name="Horton D.L."/>
            <person name="Alikhan N.-F."/>
            <person name="Baker D."/>
            <person name="Gharbi K."/>
            <person name="Hall N."/>
            <person name="Watson M."/>
            <person name="Adriaenssens E.M."/>
            <person name="Foster-Nyarko E."/>
            <person name="Jarju S."/>
            <person name="Secka A."/>
            <person name="Antonio M."/>
            <person name="Oren A."/>
            <person name="Chaudhuri R."/>
            <person name="La Ragione R.M."/>
            <person name="Hildebrand F."/>
            <person name="Pallen M.J."/>
        </authorList>
    </citation>
    <scope>NUCLEOTIDE SEQUENCE [LARGE SCALE GENOMIC DNA]</scope>
    <source>
        <strain evidence="2 3">Sa1CUA4</strain>
    </source>
</reference>
<protein>
    <submittedName>
        <fullName evidence="2">ROK family protein</fullName>
    </submittedName>
</protein>
<dbReference type="PANTHER" id="PTHR18964:SF149">
    <property type="entry name" value="BIFUNCTIONAL UDP-N-ACETYLGLUCOSAMINE 2-EPIMERASE_N-ACETYLMANNOSAMINE KINASE"/>
    <property type="match status" value="1"/>
</dbReference>
<dbReference type="Gene3D" id="3.30.420.40">
    <property type="match status" value="2"/>
</dbReference>
<dbReference type="PANTHER" id="PTHR18964">
    <property type="entry name" value="ROK (REPRESSOR, ORF, KINASE) FAMILY"/>
    <property type="match status" value="1"/>
</dbReference>
<comment type="similarity">
    <text evidence="1">Belongs to the ROK (NagC/XylR) family.</text>
</comment>
<organism evidence="2 3">
    <name type="scientific">Microbacterium gallinarum</name>
    <dbReference type="NCBI Taxonomy" id="2762209"/>
    <lineage>
        <taxon>Bacteria</taxon>
        <taxon>Bacillati</taxon>
        <taxon>Actinomycetota</taxon>
        <taxon>Actinomycetes</taxon>
        <taxon>Micrococcales</taxon>
        <taxon>Microbacteriaceae</taxon>
        <taxon>Microbacterium</taxon>
    </lineage>
</organism>
<gene>
    <name evidence="2" type="ORF">H9622_15170</name>
</gene>
<dbReference type="EMBL" id="JACSPM010000007">
    <property type="protein sequence ID" value="MBD8024924.1"/>
    <property type="molecule type" value="Genomic_DNA"/>
</dbReference>
<dbReference type="Proteomes" id="UP000602532">
    <property type="component" value="Unassembled WGS sequence"/>
</dbReference>
<accession>A0ABR8X6L4</accession>
<keyword evidence="3" id="KW-1185">Reference proteome</keyword>
<sequence length="406" mass="41582">MVLSQPPLSASRLRRASLDAVLGFAWDTDVFTVSDVLEAVGLTRSTAIDVLEELVGRGLLVELPNARAVGEYSKGRPARRFAFRPDAALVVGVDAGRASLTVTLADLRGDSVAVRRLGVDREHDSGEERRQATAALVDAALTESGFSRPDVAALCIGVPAPVSARGESPAHRDGFWRRMNPEFAELFGAWAPLVRVENDASLAAVAERAVGAAVGCDDFVALMAGERLGAGVWVDGRLLRGAHGGAAEMVAFDHVNGVEGAWGLGHRAASLARTAQAEGTLPAASALRAMDPAQIDGKAVLGLAERGDPGALDIARQVGETLAVIAGVLGSLFDSTRIIVSGAVADGAGPVIDAAVRALPQELDLPVPEIVASTLGGDIVSVGAVRAAVEAARAGALDLPAFAAAG</sequence>